<evidence type="ECO:0000313" key="3">
    <source>
        <dbReference type="Proteomes" id="UP000005801"/>
    </source>
</evidence>
<dbReference type="SUPFAM" id="SSF54593">
    <property type="entry name" value="Glyoxalase/Bleomycin resistance protein/Dihydroxybiphenyl dioxygenase"/>
    <property type="match status" value="1"/>
</dbReference>
<evidence type="ECO:0000259" key="1">
    <source>
        <dbReference type="PROSITE" id="PS51819"/>
    </source>
</evidence>
<dbReference type="Gene3D" id="3.30.720.120">
    <property type="match status" value="1"/>
</dbReference>
<evidence type="ECO:0000313" key="2">
    <source>
        <dbReference type="EMBL" id="EDM76357.1"/>
    </source>
</evidence>
<dbReference type="InterPro" id="IPR004360">
    <property type="entry name" value="Glyas_Fos-R_dOase_dom"/>
</dbReference>
<dbReference type="RefSeq" id="WP_006974532.1">
    <property type="nucleotide sequence ID" value="NZ_ABCS01000067.1"/>
</dbReference>
<reference evidence="2 3" key="1">
    <citation type="submission" date="2007-06" db="EMBL/GenBank/DDBJ databases">
        <authorList>
            <person name="Shimkets L."/>
            <person name="Ferriera S."/>
            <person name="Johnson J."/>
            <person name="Kravitz S."/>
            <person name="Beeson K."/>
            <person name="Sutton G."/>
            <person name="Rogers Y.-H."/>
            <person name="Friedman R."/>
            <person name="Frazier M."/>
            <person name="Venter J.C."/>
        </authorList>
    </citation>
    <scope>NUCLEOTIDE SEQUENCE [LARGE SCALE GENOMIC DNA]</scope>
    <source>
        <strain evidence="2 3">SIR-1</strain>
    </source>
</reference>
<dbReference type="STRING" id="391625.PPSIR1_18662"/>
<dbReference type="Pfam" id="PF00903">
    <property type="entry name" value="Glyoxalase"/>
    <property type="match status" value="1"/>
</dbReference>
<dbReference type="GO" id="GO:0051213">
    <property type="term" value="F:dioxygenase activity"/>
    <property type="evidence" value="ECO:0007669"/>
    <property type="project" value="UniProtKB-KW"/>
</dbReference>
<dbReference type="Gene3D" id="3.30.720.110">
    <property type="match status" value="1"/>
</dbReference>
<keyword evidence="2" id="KW-0560">Oxidoreductase</keyword>
<dbReference type="InterPro" id="IPR037523">
    <property type="entry name" value="VOC_core"/>
</dbReference>
<name>A6GCU1_9BACT</name>
<dbReference type="eggNOG" id="COG0346">
    <property type="taxonomic scope" value="Bacteria"/>
</dbReference>
<keyword evidence="2" id="KW-0223">Dioxygenase</keyword>
<dbReference type="Proteomes" id="UP000005801">
    <property type="component" value="Unassembled WGS sequence"/>
</dbReference>
<feature type="domain" description="VOC" evidence="1">
    <location>
        <begin position="7"/>
        <end position="127"/>
    </location>
</feature>
<dbReference type="PROSITE" id="PS51819">
    <property type="entry name" value="VOC"/>
    <property type="match status" value="1"/>
</dbReference>
<organism evidence="2 3">
    <name type="scientific">Plesiocystis pacifica SIR-1</name>
    <dbReference type="NCBI Taxonomy" id="391625"/>
    <lineage>
        <taxon>Bacteria</taxon>
        <taxon>Pseudomonadati</taxon>
        <taxon>Myxococcota</taxon>
        <taxon>Polyangia</taxon>
        <taxon>Nannocystales</taxon>
        <taxon>Nannocystaceae</taxon>
        <taxon>Plesiocystis</taxon>
    </lineage>
</organism>
<dbReference type="OrthoDB" id="9797663at2"/>
<gene>
    <name evidence="2" type="ORF">PPSIR1_18662</name>
</gene>
<protein>
    <submittedName>
        <fullName evidence="2">Glyoxalase/bleomycin resistance protein/dioxygenase</fullName>
    </submittedName>
</protein>
<sequence>MNDALTNPNKLLPLLITDALAETKAFYVDRLGWTAVYDMDGYLQVRSADAEGPELGFMAPGEPPPLRQAFAGKGLIVSVPVADADAHHEALKAKGLAPLTEPSRKPWGWQSFFIADPNGLLLDFFHVAAAPAMAPAV</sequence>
<dbReference type="InterPro" id="IPR029068">
    <property type="entry name" value="Glyas_Bleomycin-R_OHBP_Dase"/>
</dbReference>
<proteinExistence type="predicted"/>
<comment type="caution">
    <text evidence="2">The sequence shown here is derived from an EMBL/GenBank/DDBJ whole genome shotgun (WGS) entry which is preliminary data.</text>
</comment>
<accession>A6GCU1</accession>
<dbReference type="AlphaFoldDB" id="A6GCU1"/>
<dbReference type="EMBL" id="ABCS01000067">
    <property type="protein sequence ID" value="EDM76357.1"/>
    <property type="molecule type" value="Genomic_DNA"/>
</dbReference>
<keyword evidence="3" id="KW-1185">Reference proteome</keyword>